<protein>
    <recommendedName>
        <fullName evidence="5">Outer membrane protein beta-barrel domain-containing protein</fullName>
    </recommendedName>
</protein>
<feature type="transmembrane region" description="Helical" evidence="2">
    <location>
        <begin position="50"/>
        <end position="73"/>
    </location>
</feature>
<name>A0A4D7JMW1_9BACT</name>
<evidence type="ECO:0000256" key="1">
    <source>
        <dbReference type="SAM" id="MobiDB-lite"/>
    </source>
</evidence>
<organism evidence="3 4">
    <name type="scientific">Mangrovivirga cuniculi</name>
    <dbReference type="NCBI Taxonomy" id="2715131"/>
    <lineage>
        <taxon>Bacteria</taxon>
        <taxon>Pseudomonadati</taxon>
        <taxon>Bacteroidota</taxon>
        <taxon>Cytophagia</taxon>
        <taxon>Cytophagales</taxon>
        <taxon>Mangrovivirgaceae</taxon>
        <taxon>Mangrovivirga</taxon>
    </lineage>
</organism>
<dbReference type="RefSeq" id="WP_137090427.1">
    <property type="nucleotide sequence ID" value="NZ_CP028923.1"/>
</dbReference>
<gene>
    <name evidence="3" type="ORF">DCC35_08850</name>
</gene>
<dbReference type="AlphaFoldDB" id="A0A4D7JMW1"/>
<feature type="compositionally biased region" description="Low complexity" evidence="1">
    <location>
        <begin position="170"/>
        <end position="180"/>
    </location>
</feature>
<keyword evidence="2" id="KW-1133">Transmembrane helix</keyword>
<keyword evidence="2" id="KW-0812">Transmembrane</keyword>
<proteinExistence type="predicted"/>
<keyword evidence="2" id="KW-0472">Membrane</keyword>
<reference evidence="3 4" key="1">
    <citation type="submission" date="2018-04" db="EMBL/GenBank/DDBJ databases">
        <title>Complete genome uncultured novel isolate.</title>
        <authorList>
            <person name="Merlino G."/>
        </authorList>
    </citation>
    <scope>NUCLEOTIDE SEQUENCE [LARGE SCALE GENOMIC DNA]</scope>
    <source>
        <strain evidence="4">R1DC9</strain>
    </source>
</reference>
<dbReference type="Proteomes" id="UP000298616">
    <property type="component" value="Chromosome"/>
</dbReference>
<dbReference type="OrthoDB" id="975478at2"/>
<evidence type="ECO:0000313" key="3">
    <source>
        <dbReference type="EMBL" id="QCK14840.1"/>
    </source>
</evidence>
<dbReference type="EMBL" id="CP028923">
    <property type="protein sequence ID" value="QCK14840.1"/>
    <property type="molecule type" value="Genomic_DNA"/>
</dbReference>
<sequence>MKEQDSDHNREYWVNRLNDLEVTPPPSAWRGVKSAMDADRASKYRKTAYFYRRIAASLLLLLIGLGGLGGYLFNQNSQLKDELAYLNAEQPQLAVSEIEYDNNKSESLIEPNKEVNLDDLKVENDKIASRTSETGNKNKVSVYKESDQFLASSLKTNASDELKHEGGSGDNSSNSNVFSSNSISEASHDLYSDSEDQQQLDYLSGRSFAYSLNVNADEPELNGIVVLNWDKVTRLKPKSIRKPNGNNVEDVWIGFNMGSGSVNQNFSQSELTLTELMEENIEPMVLTETSGFNTDAIPGPSYMAGLELGGKLTDRLVLQGGMNYLYQEAISSSNVAFSRDLNSISETLNITNIRDLKEQRNTTELSYIPDTELTTTYEYISFPLEAGYILMDKRFSITGNAGLITDVFMAGKVTARQGLFEVTRFGNDGDSPYNSFNFRASGALMFSYDLKSNLKVLLKPQYTHAISSYTKVGTNLNSNPYSLLLSAGLKYKFK</sequence>
<evidence type="ECO:0000256" key="2">
    <source>
        <dbReference type="SAM" id="Phobius"/>
    </source>
</evidence>
<keyword evidence="4" id="KW-1185">Reference proteome</keyword>
<evidence type="ECO:0000313" key="4">
    <source>
        <dbReference type="Proteomes" id="UP000298616"/>
    </source>
</evidence>
<dbReference type="KEGG" id="fpf:DCC35_08850"/>
<evidence type="ECO:0008006" key="5">
    <source>
        <dbReference type="Google" id="ProtNLM"/>
    </source>
</evidence>
<accession>A0A4D7JMW1</accession>
<feature type="region of interest" description="Disordered" evidence="1">
    <location>
        <begin position="160"/>
        <end position="180"/>
    </location>
</feature>